<protein>
    <submittedName>
        <fullName evidence="1">GTP-binding protein</fullName>
    </submittedName>
</protein>
<dbReference type="EMBL" id="AP018515">
    <property type="protein sequence ID" value="BBC80136.1"/>
    <property type="molecule type" value="Genomic_DNA"/>
</dbReference>
<organism evidence="1 2">
    <name type="scientific">Acetobacter orientalis</name>
    <dbReference type="NCBI Taxonomy" id="146474"/>
    <lineage>
        <taxon>Bacteria</taxon>
        <taxon>Pseudomonadati</taxon>
        <taxon>Pseudomonadota</taxon>
        <taxon>Alphaproteobacteria</taxon>
        <taxon>Acetobacterales</taxon>
        <taxon>Acetobacteraceae</taxon>
        <taxon>Acetobacter</taxon>
    </lineage>
</organism>
<dbReference type="AlphaFoldDB" id="A0A2Z5ZI35"/>
<sequence length="79" mass="8808">MAPEFFALGPNVVLRPNILSVRSCRMPYAVCRMPYAVCRMPYAVWGLAPCDSCPAGVLWRHEMFLRAETKSMSALGVTI</sequence>
<evidence type="ECO:0000313" key="2">
    <source>
        <dbReference type="Proteomes" id="UP000270034"/>
    </source>
</evidence>
<evidence type="ECO:0000313" key="1">
    <source>
        <dbReference type="EMBL" id="BBC80136.1"/>
    </source>
</evidence>
<gene>
    <name evidence="1" type="ORF">AcetOrient_orf02675</name>
</gene>
<accession>A0A2Z5ZI35</accession>
<reference evidence="1 2" key="1">
    <citation type="submission" date="2018-02" db="EMBL/GenBank/DDBJ databases">
        <title>Acetobacter orientalis genome.</title>
        <authorList>
            <person name="Nakashima N."/>
            <person name="Tamura T."/>
        </authorList>
    </citation>
    <scope>NUCLEOTIDE SEQUENCE [LARGE SCALE GENOMIC DNA]</scope>
    <source>
        <strain evidence="1 2">FAN1</strain>
    </source>
</reference>
<dbReference type="Proteomes" id="UP000270034">
    <property type="component" value="Chromosome"/>
</dbReference>
<proteinExistence type="predicted"/>
<name>A0A2Z5ZI35_9PROT</name>
<dbReference type="KEGG" id="aot:AcetOri_orf02675"/>